<name>F0JA14_AMBVA</name>
<accession>F0JA14</accession>
<proteinExistence type="evidence at transcript level"/>
<dbReference type="AlphaFoldDB" id="F0JA14"/>
<dbReference type="EMBL" id="BK007715">
    <property type="protein sequence ID" value="DAA34679.1"/>
    <property type="molecule type" value="mRNA"/>
</dbReference>
<keyword evidence="1" id="KW-0732">Signal</keyword>
<reference evidence="2" key="1">
    <citation type="journal article" date="2011" name="BMC Genomics">
        <title>A further insight into the sialome of the tropical bont tick, Amblyomma variegatum.</title>
        <authorList>
            <person name="Ribeiro J.M."/>
            <person name="Anderson J.M."/>
            <person name="Manoukis N.C."/>
            <person name="Meng Z."/>
            <person name="Francishetti I.M."/>
        </authorList>
    </citation>
    <scope>NUCLEOTIDE SEQUENCE</scope>
    <source>
        <strain evidence="2">Amb_var-2066</strain>
        <tissue evidence="2">Salivary gland</tissue>
    </source>
</reference>
<sequence>MSVQSRRVCERLCVFLLGSIASAVCPDGGFQSSNRSANDAPPDATKASEAQVRSVCSAVRLCGVLHEMRRRLSCE</sequence>
<evidence type="ECO:0000313" key="2">
    <source>
        <dbReference type="EMBL" id="DAA34679.1"/>
    </source>
</evidence>
<protein>
    <submittedName>
        <fullName evidence="2">Hypothetical secreted protein 2066</fullName>
    </submittedName>
</protein>
<feature type="chain" id="PRO_5003250797" evidence="1">
    <location>
        <begin position="24"/>
        <end position="75"/>
    </location>
</feature>
<evidence type="ECO:0000256" key="1">
    <source>
        <dbReference type="SAM" id="SignalP"/>
    </source>
</evidence>
<organism evidence="2">
    <name type="scientific">Amblyomma variegatum</name>
    <name type="common">Tropical bont tick</name>
    <dbReference type="NCBI Taxonomy" id="34610"/>
    <lineage>
        <taxon>Eukaryota</taxon>
        <taxon>Metazoa</taxon>
        <taxon>Ecdysozoa</taxon>
        <taxon>Arthropoda</taxon>
        <taxon>Chelicerata</taxon>
        <taxon>Arachnida</taxon>
        <taxon>Acari</taxon>
        <taxon>Parasitiformes</taxon>
        <taxon>Ixodida</taxon>
        <taxon>Ixodoidea</taxon>
        <taxon>Ixodidae</taxon>
        <taxon>Amblyomminae</taxon>
        <taxon>Amblyomma</taxon>
    </lineage>
</organism>
<feature type="signal peptide" evidence="1">
    <location>
        <begin position="1"/>
        <end position="23"/>
    </location>
</feature>